<gene>
    <name evidence="1" type="ORF">HCB35_04690</name>
</gene>
<evidence type="ECO:0000313" key="2">
    <source>
        <dbReference type="Proteomes" id="UP000553016"/>
    </source>
</evidence>
<dbReference type="EMBL" id="JAARZA010000002">
    <property type="protein sequence ID" value="MBC2239762.1"/>
    <property type="molecule type" value="Genomic_DNA"/>
</dbReference>
<organism evidence="1 2">
    <name type="scientific">Listeria booriae</name>
    <dbReference type="NCBI Taxonomy" id="1552123"/>
    <lineage>
        <taxon>Bacteria</taxon>
        <taxon>Bacillati</taxon>
        <taxon>Bacillota</taxon>
        <taxon>Bacilli</taxon>
        <taxon>Bacillales</taxon>
        <taxon>Listeriaceae</taxon>
        <taxon>Listeria</taxon>
    </lineage>
</organism>
<reference evidence="1 2" key="1">
    <citation type="submission" date="2020-03" db="EMBL/GenBank/DDBJ databases">
        <title>Soil Listeria distribution.</title>
        <authorList>
            <person name="Liao J."/>
            <person name="Wiedmann M."/>
        </authorList>
    </citation>
    <scope>NUCLEOTIDE SEQUENCE [LARGE SCALE GENOMIC DNA]</scope>
    <source>
        <strain evidence="1 2">FSL L7-0149</strain>
    </source>
</reference>
<sequence length="60" mass="6757">MELKKENAVYNTENPVLISQLKADGFEEVLKDEKTAQKQEKESTKQEDKAGKGSTKKEGE</sequence>
<accession>A0A841WG49</accession>
<comment type="caution">
    <text evidence="1">The sequence shown here is derived from an EMBL/GenBank/DDBJ whole genome shotgun (WGS) entry which is preliminary data.</text>
</comment>
<protein>
    <submittedName>
        <fullName evidence="1">Uncharacterized protein</fullName>
    </submittedName>
</protein>
<name>A0A841WG49_9LIST</name>
<dbReference type="Proteomes" id="UP000553016">
    <property type="component" value="Unassembled WGS sequence"/>
</dbReference>
<proteinExistence type="predicted"/>
<dbReference type="AlphaFoldDB" id="A0A841WG49"/>
<evidence type="ECO:0000313" key="1">
    <source>
        <dbReference type="EMBL" id="MBC2239762.1"/>
    </source>
</evidence>